<evidence type="ECO:0000313" key="2">
    <source>
        <dbReference type="Proteomes" id="UP001501637"/>
    </source>
</evidence>
<accession>A0ABP6NT30</accession>
<protein>
    <submittedName>
        <fullName evidence="1">Uncharacterized protein</fullName>
    </submittedName>
</protein>
<dbReference type="RefSeq" id="WP_344530918.1">
    <property type="nucleotide sequence ID" value="NZ_BAAAUG010000244.1"/>
</dbReference>
<proteinExistence type="predicted"/>
<sequence>MPDLFASTEGPVDLAADECSCPTSDGQFLMEIDAGSVLLTHKACGKEPRGDYHDLLNLPQIPVTVTATPYRNCDGSEWHGEYRCDCGIYLYATVSHLAVLHDGQPYLIDRDYADRDGEVWRISDLRDAQGQPLVFLLPEGAGELGPLPEIADDYGPLTLQPLTPKKAPCPL</sequence>
<dbReference type="Proteomes" id="UP001501637">
    <property type="component" value="Unassembled WGS sequence"/>
</dbReference>
<evidence type="ECO:0000313" key="1">
    <source>
        <dbReference type="EMBL" id="GAA3153712.1"/>
    </source>
</evidence>
<organism evidence="1 2">
    <name type="scientific">Streptomyces rectiviolaceus</name>
    <dbReference type="NCBI Taxonomy" id="332591"/>
    <lineage>
        <taxon>Bacteria</taxon>
        <taxon>Bacillati</taxon>
        <taxon>Actinomycetota</taxon>
        <taxon>Actinomycetes</taxon>
        <taxon>Kitasatosporales</taxon>
        <taxon>Streptomycetaceae</taxon>
        <taxon>Streptomyces</taxon>
    </lineage>
</organism>
<dbReference type="EMBL" id="BAAAUG010000244">
    <property type="protein sequence ID" value="GAA3153712.1"/>
    <property type="molecule type" value="Genomic_DNA"/>
</dbReference>
<keyword evidence="2" id="KW-1185">Reference proteome</keyword>
<dbReference type="NCBIfam" id="NF038082">
    <property type="entry name" value="phiSA1p31"/>
    <property type="match status" value="1"/>
</dbReference>
<reference evidence="2" key="1">
    <citation type="journal article" date="2019" name="Int. J. Syst. Evol. Microbiol.">
        <title>The Global Catalogue of Microorganisms (GCM) 10K type strain sequencing project: providing services to taxonomists for standard genome sequencing and annotation.</title>
        <authorList>
            <consortium name="The Broad Institute Genomics Platform"/>
            <consortium name="The Broad Institute Genome Sequencing Center for Infectious Disease"/>
            <person name="Wu L."/>
            <person name="Ma J."/>
        </authorList>
    </citation>
    <scope>NUCLEOTIDE SEQUENCE [LARGE SCALE GENOMIC DNA]</scope>
    <source>
        <strain evidence="2">JCM 9092</strain>
    </source>
</reference>
<comment type="caution">
    <text evidence="1">The sequence shown here is derived from an EMBL/GenBank/DDBJ whole genome shotgun (WGS) entry which is preliminary data.</text>
</comment>
<gene>
    <name evidence="1" type="ORF">GCM10010449_84230</name>
</gene>
<name>A0ABP6NT30_9ACTN</name>